<proteinExistence type="predicted"/>
<accession>V6H8J9</accession>
<sequence length="49" mass="5663">MKRLVLTLTALSLLATFAIHAQEKKEAPKKEEAKKETHKAEHNKKEHKK</sequence>
<feature type="signal peptide" evidence="2">
    <location>
        <begin position="1"/>
        <end position="21"/>
    </location>
</feature>
<evidence type="ECO:0008006" key="5">
    <source>
        <dbReference type="Google" id="ProtNLM"/>
    </source>
</evidence>
<name>V6H8J9_9LEPT</name>
<protein>
    <recommendedName>
        <fullName evidence="5">Lipoprotein</fullName>
    </recommendedName>
</protein>
<evidence type="ECO:0000256" key="1">
    <source>
        <dbReference type="SAM" id="MobiDB-lite"/>
    </source>
</evidence>
<dbReference type="RefSeq" id="WP_020989067.1">
    <property type="nucleotide sequence ID" value="NZ_AHMM02000025.1"/>
</dbReference>
<dbReference type="EMBL" id="AHMM02000025">
    <property type="protein sequence ID" value="EQA35072.1"/>
    <property type="molecule type" value="Genomic_DNA"/>
</dbReference>
<comment type="caution">
    <text evidence="3">The sequence shown here is derived from an EMBL/GenBank/DDBJ whole genome shotgun (WGS) entry which is preliminary data.</text>
</comment>
<feature type="chain" id="PRO_5004746459" description="Lipoprotein" evidence="2">
    <location>
        <begin position="22"/>
        <end position="49"/>
    </location>
</feature>
<feature type="region of interest" description="Disordered" evidence="1">
    <location>
        <begin position="22"/>
        <end position="49"/>
    </location>
</feature>
<gene>
    <name evidence="3" type="ORF">LEP1GSC047_1100</name>
</gene>
<reference evidence="3 4" key="1">
    <citation type="submission" date="2013-05" db="EMBL/GenBank/DDBJ databases">
        <authorList>
            <person name="Harkins D.M."/>
            <person name="Durkin A.S."/>
            <person name="Brinkac L.M."/>
            <person name="Haft D.H."/>
            <person name="Selengut J.D."/>
            <person name="Sanka R."/>
            <person name="DePew J."/>
            <person name="Purushe J."/>
            <person name="Hartskeerl R.A."/>
            <person name="Ahmed A."/>
            <person name="van der Linden H."/>
            <person name="Goris M.G.A."/>
            <person name="Vinetz J.M."/>
            <person name="Sutton G.G."/>
            <person name="Nierman W.C."/>
            <person name="Fouts D.E."/>
        </authorList>
    </citation>
    <scope>NUCLEOTIDE SEQUENCE [LARGE SCALE GENOMIC DNA]</scope>
    <source>
        <strain evidence="3 4">10</strain>
    </source>
</reference>
<dbReference type="Proteomes" id="UP000018719">
    <property type="component" value="Unassembled WGS sequence"/>
</dbReference>
<dbReference type="AlphaFoldDB" id="V6H8J9"/>
<evidence type="ECO:0000313" key="3">
    <source>
        <dbReference type="EMBL" id="EQA35072.1"/>
    </source>
</evidence>
<evidence type="ECO:0000256" key="2">
    <source>
        <dbReference type="SAM" id="SignalP"/>
    </source>
</evidence>
<keyword evidence="2" id="KW-0732">Signal</keyword>
<organism evidence="3 4">
    <name type="scientific">Leptospira inadai serovar Lyme str. 10</name>
    <dbReference type="NCBI Taxonomy" id="1049790"/>
    <lineage>
        <taxon>Bacteria</taxon>
        <taxon>Pseudomonadati</taxon>
        <taxon>Spirochaetota</taxon>
        <taxon>Spirochaetia</taxon>
        <taxon>Leptospirales</taxon>
        <taxon>Leptospiraceae</taxon>
        <taxon>Leptospira</taxon>
    </lineage>
</organism>
<evidence type="ECO:0000313" key="4">
    <source>
        <dbReference type="Proteomes" id="UP000018719"/>
    </source>
</evidence>